<proteinExistence type="predicted"/>
<evidence type="ECO:0000256" key="1">
    <source>
        <dbReference type="SAM" id="Phobius"/>
    </source>
</evidence>
<feature type="transmembrane region" description="Helical" evidence="1">
    <location>
        <begin position="38"/>
        <end position="56"/>
    </location>
</feature>
<keyword evidence="1" id="KW-0472">Membrane</keyword>
<feature type="transmembrane region" description="Helical" evidence="1">
    <location>
        <begin position="6"/>
        <end position="26"/>
    </location>
</feature>
<comment type="caution">
    <text evidence="2">The sequence shown here is derived from an EMBL/GenBank/DDBJ whole genome shotgun (WGS) entry which is preliminary data.</text>
</comment>
<keyword evidence="1" id="KW-0812">Transmembrane</keyword>
<keyword evidence="3" id="KW-1185">Reference proteome</keyword>
<dbReference type="InterPro" id="IPR005081">
    <property type="entry name" value="SpoIIGA"/>
</dbReference>
<dbReference type="EMBL" id="JBBMEI010000031">
    <property type="protein sequence ID" value="MEQ2358812.1"/>
    <property type="molecule type" value="Genomic_DNA"/>
</dbReference>
<keyword evidence="1" id="KW-1133">Transmembrane helix</keyword>
<protein>
    <submittedName>
        <fullName evidence="2">Sigma-E processing peptidase SpoIIGA</fullName>
    </submittedName>
</protein>
<feature type="transmembrane region" description="Helical" evidence="1">
    <location>
        <begin position="87"/>
        <end position="109"/>
    </location>
</feature>
<name>A0ABV1ANQ0_9FIRM</name>
<dbReference type="Proteomes" id="UP001446032">
    <property type="component" value="Unassembled WGS sequence"/>
</dbReference>
<feature type="transmembrane region" description="Helical" evidence="1">
    <location>
        <begin position="115"/>
        <end position="138"/>
    </location>
</feature>
<organism evidence="2 3">
    <name type="scientific">Blautia intestinihominis</name>
    <dbReference type="NCBI Taxonomy" id="3133152"/>
    <lineage>
        <taxon>Bacteria</taxon>
        <taxon>Bacillati</taxon>
        <taxon>Bacillota</taxon>
        <taxon>Clostridia</taxon>
        <taxon>Lachnospirales</taxon>
        <taxon>Lachnospiraceae</taxon>
        <taxon>Blautia</taxon>
    </lineage>
</organism>
<reference evidence="2 3" key="1">
    <citation type="submission" date="2024-03" db="EMBL/GenBank/DDBJ databases">
        <title>Human intestinal bacterial collection.</title>
        <authorList>
            <person name="Pauvert C."/>
            <person name="Hitch T.C.A."/>
            <person name="Clavel T."/>
        </authorList>
    </citation>
    <scope>NUCLEOTIDE SEQUENCE [LARGE SCALE GENOMIC DNA]</scope>
    <source>
        <strain evidence="2 3">CLA-AA-H95</strain>
    </source>
</reference>
<dbReference type="Pfam" id="PF03419">
    <property type="entry name" value="Peptidase_U4"/>
    <property type="match status" value="1"/>
</dbReference>
<feature type="transmembrane region" description="Helical" evidence="1">
    <location>
        <begin position="62"/>
        <end position="80"/>
    </location>
</feature>
<dbReference type="RefSeq" id="WP_022214803.1">
    <property type="nucleotide sequence ID" value="NZ_JBBMEI010000031.1"/>
</dbReference>
<evidence type="ECO:0000313" key="3">
    <source>
        <dbReference type="Proteomes" id="UP001446032"/>
    </source>
</evidence>
<accession>A0ABV1ANQ0</accession>
<evidence type="ECO:0000313" key="2">
    <source>
        <dbReference type="EMBL" id="MEQ2358812.1"/>
    </source>
</evidence>
<gene>
    <name evidence="2" type="ORF">WMO75_10775</name>
</gene>
<sequence length="283" mass="31341">MYQEIYIDVVFAANLLMDYLLLRLVGWFLRCRAGRRRCFAAAALGAFGSCLILCIPSENTPVLTVALHGFCALVMLRIGLKIQKGALLLKAFLMLYLTAFLCGGFWEAVSRERTLTIKVFLLCVFVVYTGSSAFLFAADSIRAGRRNIYPVTFGYQGRVQSAYGLYDSGNLLEDPISGKPVSIMEAELLAKILPKEHAEALKNLNGDPENLKSTEIAGLKPHYLLLKTVGKDPQTFLAVRLDDLCIHTPGDVIHIAEPVFALTFESSALGKEYKLLLNSRLLR</sequence>